<reference evidence="5" key="1">
    <citation type="submission" date="2017-09" db="EMBL/GenBank/DDBJ databases">
        <title>Brachybacterium sp. VM2412.</title>
        <authorList>
            <person name="Tak E.J."/>
            <person name="Bae J.-W."/>
        </authorList>
    </citation>
    <scope>NUCLEOTIDE SEQUENCE [LARGE SCALE GENOMIC DNA]</scope>
    <source>
        <strain evidence="5">VM2412</strain>
    </source>
</reference>
<keyword evidence="2 4" id="KW-0418">Kinase</keyword>
<organism evidence="4 5">
    <name type="scientific">Brachybacterium vulturis</name>
    <dbReference type="NCBI Taxonomy" id="2017484"/>
    <lineage>
        <taxon>Bacteria</taxon>
        <taxon>Bacillati</taxon>
        <taxon>Actinomycetota</taxon>
        <taxon>Actinomycetes</taxon>
        <taxon>Micrococcales</taxon>
        <taxon>Dermabacteraceae</taxon>
        <taxon>Brachybacterium</taxon>
    </lineage>
</organism>
<dbReference type="PANTHER" id="PTHR10584">
    <property type="entry name" value="SUGAR KINASE"/>
    <property type="match status" value="1"/>
</dbReference>
<dbReference type="InterPro" id="IPR029056">
    <property type="entry name" value="Ribokinase-like"/>
</dbReference>
<dbReference type="Proteomes" id="UP000218165">
    <property type="component" value="Chromosome"/>
</dbReference>
<dbReference type="SUPFAM" id="SSF53613">
    <property type="entry name" value="Ribokinase-like"/>
    <property type="match status" value="1"/>
</dbReference>
<dbReference type="PROSITE" id="PS00584">
    <property type="entry name" value="PFKB_KINASES_2"/>
    <property type="match status" value="1"/>
</dbReference>
<dbReference type="GO" id="GO:0016301">
    <property type="term" value="F:kinase activity"/>
    <property type="evidence" value="ECO:0007669"/>
    <property type="project" value="UniProtKB-KW"/>
</dbReference>
<feature type="domain" description="Carbohydrate kinase PfkB" evidence="3">
    <location>
        <begin position="175"/>
        <end position="288"/>
    </location>
</feature>
<keyword evidence="1" id="KW-0808">Transferase</keyword>
<dbReference type="RefSeq" id="WP_096801629.1">
    <property type="nucleotide sequence ID" value="NZ_CP023563.1"/>
</dbReference>
<gene>
    <name evidence="4" type="ORF">CFK38_02335</name>
</gene>
<evidence type="ECO:0000256" key="1">
    <source>
        <dbReference type="ARBA" id="ARBA00022679"/>
    </source>
</evidence>
<dbReference type="InterPro" id="IPR011611">
    <property type="entry name" value="PfkB_dom"/>
</dbReference>
<keyword evidence="5" id="KW-1185">Reference proteome</keyword>
<evidence type="ECO:0000256" key="2">
    <source>
        <dbReference type="ARBA" id="ARBA00022777"/>
    </source>
</evidence>
<evidence type="ECO:0000313" key="4">
    <source>
        <dbReference type="EMBL" id="ATG50489.1"/>
    </source>
</evidence>
<sequence length="331" mass="33414">MHPSPTRTAARRLPAAPPSIDLLAVGQLFLDVLYGVLPAAPSPGQEVFTDRAALLPGGIANFAAAGSALGARTAIAARIGDGPISRITRTLLEGSGIDTTRLLVTPDWDLQITSALPYAGDRALVTGGSAPTIAAAAAPDPRGAASIALHLGPEEMPWLAASDARIWADVGWDASGAWDPGLLRHLEHCEGFLPNADEAMAYTRTDSPSAAAHRLAERVPIVVVTCGAEGALGIDARSGLEVAVGAPALGPVDPTGAGDTFGAALIVLRDRGLGFRDALEAACLAASARAAGLAGPGITPSPSQLAALARQHRLGCTEALEALAATSVPDA</sequence>
<dbReference type="PANTHER" id="PTHR10584:SF166">
    <property type="entry name" value="RIBOKINASE"/>
    <property type="match status" value="1"/>
</dbReference>
<proteinExistence type="predicted"/>
<dbReference type="Gene3D" id="3.40.1190.20">
    <property type="match status" value="1"/>
</dbReference>
<dbReference type="OrthoDB" id="9813569at2"/>
<dbReference type="KEGG" id="brz:CFK38_02335"/>
<evidence type="ECO:0000259" key="3">
    <source>
        <dbReference type="Pfam" id="PF00294"/>
    </source>
</evidence>
<dbReference type="InterPro" id="IPR002173">
    <property type="entry name" value="Carboh/pur_kinase_PfkB_CS"/>
</dbReference>
<dbReference type="EMBL" id="CP023563">
    <property type="protein sequence ID" value="ATG50489.1"/>
    <property type="molecule type" value="Genomic_DNA"/>
</dbReference>
<dbReference type="Pfam" id="PF00294">
    <property type="entry name" value="PfkB"/>
    <property type="match status" value="1"/>
</dbReference>
<evidence type="ECO:0000313" key="5">
    <source>
        <dbReference type="Proteomes" id="UP000218165"/>
    </source>
</evidence>
<dbReference type="AlphaFoldDB" id="A0A291GJG4"/>
<name>A0A291GJG4_9MICO</name>
<protein>
    <submittedName>
        <fullName evidence="4">Carbohydrate kinase family protein</fullName>
    </submittedName>
</protein>
<accession>A0A291GJG4</accession>